<dbReference type="InterPro" id="IPR004607">
    <property type="entry name" value="GART"/>
</dbReference>
<dbReference type="RefSeq" id="WP_245809558.1">
    <property type="nucleotide sequence ID" value="NZ_LT828565.1"/>
</dbReference>
<keyword evidence="3 4" id="KW-0658">Purine biosynthesis</keyword>
<dbReference type="EC" id="2.1.2.2" evidence="4"/>
<dbReference type="CDD" id="cd08645">
    <property type="entry name" value="FMT_core_GART"/>
    <property type="match status" value="1"/>
</dbReference>
<dbReference type="EMBL" id="FWEV01000158">
    <property type="protein sequence ID" value="SLM30747.1"/>
    <property type="molecule type" value="Genomic_DNA"/>
</dbReference>
<evidence type="ECO:0000313" key="6">
    <source>
        <dbReference type="EMBL" id="SLM30747.1"/>
    </source>
</evidence>
<proteinExistence type="inferred from homology"/>
<comment type="caution">
    <text evidence="4">Lacks conserved residue(s) required for the propagation of feature annotation.</text>
</comment>
<dbReference type="GO" id="GO:0006189">
    <property type="term" value="P:'de novo' IMP biosynthetic process"/>
    <property type="evidence" value="ECO:0007669"/>
    <property type="project" value="UniProtKB-UniRule"/>
</dbReference>
<evidence type="ECO:0000259" key="5">
    <source>
        <dbReference type="Pfam" id="PF00551"/>
    </source>
</evidence>
<feature type="domain" description="Formyl transferase N-terminal" evidence="5">
    <location>
        <begin position="1"/>
        <end position="224"/>
    </location>
</feature>
<name>A0A1W1HE28_9BACT</name>
<keyword evidence="2 4" id="KW-0808">Transferase</keyword>
<comment type="similarity">
    <text evidence="4">Belongs to the GART family.</text>
</comment>
<dbReference type="Gene3D" id="3.40.50.170">
    <property type="entry name" value="Formyl transferase, N-terminal domain"/>
    <property type="match status" value="1"/>
</dbReference>
<protein>
    <recommendedName>
        <fullName evidence="4">Phosphoribosylglycinamide formyltransferase</fullName>
        <ecNumber evidence="4">2.1.2.2</ecNumber>
    </recommendedName>
    <alternativeName>
        <fullName evidence="4">5'-phosphoribosylglycinamide transformylase</fullName>
    </alternativeName>
    <alternativeName>
        <fullName evidence="4">GAR transformylase</fullName>
        <shortName evidence="4">GART</shortName>
    </alternativeName>
</protein>
<feature type="binding site" evidence="4">
    <location>
        <position position="81"/>
    </location>
    <ligand>
        <name>(6R)-10-formyltetrahydrofolate</name>
        <dbReference type="ChEBI" id="CHEBI:195366"/>
    </ligand>
</feature>
<feature type="binding site" evidence="4">
    <location>
        <position position="150"/>
    </location>
    <ligand>
        <name>(6R)-10-formyltetrahydrofolate</name>
        <dbReference type="ChEBI" id="CHEBI:195366"/>
    </ligand>
</feature>
<accession>A0A1W1HE28</accession>
<comment type="function">
    <text evidence="4">Catalyzes the transfer of a formyl group from 10-formyltetrahydrofolate to 5-phospho-ribosyl-glycinamide (GAR), producing 5-phospho-ribosyl-N-formylglycinamide (FGAR) and tetrahydrofolate.</text>
</comment>
<dbReference type="STRING" id="1246637.MTBBW1_2400001"/>
<dbReference type="UniPathway" id="UPA00074">
    <property type="reaction ID" value="UER00126"/>
</dbReference>
<feature type="binding site" evidence="4">
    <location>
        <begin position="6"/>
        <end position="8"/>
    </location>
    <ligand>
        <name>N(1)-(5-phospho-beta-D-ribosyl)glycinamide</name>
        <dbReference type="ChEBI" id="CHEBI:143788"/>
    </ligand>
</feature>
<feature type="active site" description="Proton donor" evidence="4">
    <location>
        <position position="152"/>
    </location>
</feature>
<dbReference type="HAMAP" id="MF_01930">
    <property type="entry name" value="PurN"/>
    <property type="match status" value="1"/>
</dbReference>
<evidence type="ECO:0000256" key="4">
    <source>
        <dbReference type="HAMAP-Rule" id="MF_01930"/>
    </source>
</evidence>
<dbReference type="InterPro" id="IPR036477">
    <property type="entry name" value="Formyl_transf_N_sf"/>
</dbReference>
<comment type="pathway">
    <text evidence="1 4">Purine metabolism; IMP biosynthesis via de novo pathway; N(2)-formyl-N(1)-(5-phospho-D-ribosyl)glycinamide from N(1)-(5-phospho-D-ribosyl)glycinamide (10-formyl THF route): step 1/1.</text>
</comment>
<dbReference type="GO" id="GO:0005737">
    <property type="term" value="C:cytoplasm"/>
    <property type="evidence" value="ECO:0007669"/>
    <property type="project" value="TreeGrafter"/>
</dbReference>
<dbReference type="InterPro" id="IPR002376">
    <property type="entry name" value="Formyl_transf_N"/>
</dbReference>
<organism evidence="6 7">
    <name type="scientific">Desulfamplus magnetovallimortis</name>
    <dbReference type="NCBI Taxonomy" id="1246637"/>
    <lineage>
        <taxon>Bacteria</taxon>
        <taxon>Pseudomonadati</taxon>
        <taxon>Thermodesulfobacteriota</taxon>
        <taxon>Desulfobacteria</taxon>
        <taxon>Desulfobacterales</taxon>
        <taxon>Desulfobacteraceae</taxon>
        <taxon>Desulfamplus</taxon>
    </lineage>
</organism>
<evidence type="ECO:0000256" key="1">
    <source>
        <dbReference type="ARBA" id="ARBA00005054"/>
    </source>
</evidence>
<dbReference type="Pfam" id="PF00551">
    <property type="entry name" value="Formyl_trans_N"/>
    <property type="match status" value="1"/>
</dbReference>
<evidence type="ECO:0000313" key="7">
    <source>
        <dbReference type="Proteomes" id="UP000191931"/>
    </source>
</evidence>
<dbReference type="AlphaFoldDB" id="A0A1W1HE28"/>
<dbReference type="PANTHER" id="PTHR43369:SF2">
    <property type="entry name" value="PHOSPHORIBOSYLGLYCINAMIDE FORMYLTRANSFERASE"/>
    <property type="match status" value="1"/>
</dbReference>
<feature type="site" description="Raises pKa of active site His" evidence="4">
    <location>
        <position position="188"/>
    </location>
</feature>
<comment type="catalytic activity">
    <reaction evidence="4">
        <text>N(1)-(5-phospho-beta-D-ribosyl)glycinamide + (6R)-10-formyltetrahydrofolate = N(2)-formyl-N(1)-(5-phospho-beta-D-ribosyl)glycinamide + (6S)-5,6,7,8-tetrahydrofolate + H(+)</text>
        <dbReference type="Rhea" id="RHEA:15053"/>
        <dbReference type="ChEBI" id="CHEBI:15378"/>
        <dbReference type="ChEBI" id="CHEBI:57453"/>
        <dbReference type="ChEBI" id="CHEBI:143788"/>
        <dbReference type="ChEBI" id="CHEBI:147286"/>
        <dbReference type="ChEBI" id="CHEBI:195366"/>
        <dbReference type="EC" id="2.1.2.2"/>
    </reaction>
</comment>
<dbReference type="GO" id="GO:0004644">
    <property type="term" value="F:phosphoribosylglycinamide formyltransferase activity"/>
    <property type="evidence" value="ECO:0007669"/>
    <property type="project" value="UniProtKB-UniRule"/>
</dbReference>
<dbReference type="NCBIfam" id="TIGR00639">
    <property type="entry name" value="PurN"/>
    <property type="match status" value="1"/>
</dbReference>
<dbReference type="SUPFAM" id="SSF53328">
    <property type="entry name" value="Formyltransferase"/>
    <property type="match status" value="1"/>
</dbReference>
<evidence type="ECO:0000256" key="2">
    <source>
        <dbReference type="ARBA" id="ARBA00022679"/>
    </source>
</evidence>
<gene>
    <name evidence="4" type="primary">purN</name>
    <name evidence="6" type="ORF">MTBBW1_2400001</name>
</gene>
<sequence length="234" mass="25942">MISGGGTNLQAIIDGCADGRIDATVVFTGSDTPDVKGLDRAKKAGIDTFVVDYRKIIKKCRESPEEIKSSLPSDFDLVTVREKQSLMSDDHNPSQVDFFLQSRAVAEKMLLEKIEHYGIDLLVLAGFMRTLTPYFIDRINVDPNNKRIMNIHPALLPAFPGTDGYGDTFRYGCKVGGCTVHFIDYGEDTGPIIGQRAFQIEDGDTLDDVKKKGLALEWELYPACIQKFADNLLV</sequence>
<evidence type="ECO:0000256" key="3">
    <source>
        <dbReference type="ARBA" id="ARBA00022755"/>
    </source>
</evidence>
<dbReference type="PANTHER" id="PTHR43369">
    <property type="entry name" value="PHOSPHORIBOSYLGLYCINAMIDE FORMYLTRANSFERASE"/>
    <property type="match status" value="1"/>
</dbReference>
<keyword evidence="7" id="KW-1185">Reference proteome</keyword>
<reference evidence="6 7" key="1">
    <citation type="submission" date="2017-03" db="EMBL/GenBank/DDBJ databases">
        <authorList>
            <person name="Afonso C.L."/>
            <person name="Miller P.J."/>
            <person name="Scott M.A."/>
            <person name="Spackman E."/>
            <person name="Goraichik I."/>
            <person name="Dimitrov K.M."/>
            <person name="Suarez D.L."/>
            <person name="Swayne D.E."/>
        </authorList>
    </citation>
    <scope>NUCLEOTIDE SEQUENCE [LARGE SCALE GENOMIC DNA]</scope>
    <source>
        <strain evidence="6">PRJEB14757</strain>
    </source>
</reference>
<dbReference type="Proteomes" id="UP000191931">
    <property type="component" value="Unassembled WGS sequence"/>
</dbReference>